<proteinExistence type="predicted"/>
<sequence>MCHVRSSPVQSEFPGHNNPPCGSIRFPAIIINAKPKFDETPLARRHECAHLPGTPNVSRTRLTPPNTTKHRKLHPSPSSSSPRRTLKPTL</sequence>
<feature type="region of interest" description="Disordered" evidence="1">
    <location>
        <begin position="1"/>
        <end position="20"/>
    </location>
</feature>
<evidence type="ECO:0000313" key="2">
    <source>
        <dbReference type="EMBL" id="KAF2799993.1"/>
    </source>
</evidence>
<reference evidence="2" key="1">
    <citation type="journal article" date="2020" name="Stud. Mycol.">
        <title>101 Dothideomycetes genomes: a test case for predicting lifestyles and emergence of pathogens.</title>
        <authorList>
            <person name="Haridas S."/>
            <person name="Albert R."/>
            <person name="Binder M."/>
            <person name="Bloem J."/>
            <person name="Labutti K."/>
            <person name="Salamov A."/>
            <person name="Andreopoulos B."/>
            <person name="Baker S."/>
            <person name="Barry K."/>
            <person name="Bills G."/>
            <person name="Bluhm B."/>
            <person name="Cannon C."/>
            <person name="Castanera R."/>
            <person name="Culley D."/>
            <person name="Daum C."/>
            <person name="Ezra D."/>
            <person name="Gonzalez J."/>
            <person name="Henrissat B."/>
            <person name="Kuo A."/>
            <person name="Liang C."/>
            <person name="Lipzen A."/>
            <person name="Lutzoni F."/>
            <person name="Magnuson J."/>
            <person name="Mondo S."/>
            <person name="Nolan M."/>
            <person name="Ohm R."/>
            <person name="Pangilinan J."/>
            <person name="Park H.-J."/>
            <person name="Ramirez L."/>
            <person name="Alfaro M."/>
            <person name="Sun H."/>
            <person name="Tritt A."/>
            <person name="Yoshinaga Y."/>
            <person name="Zwiers L.-H."/>
            <person name="Turgeon B."/>
            <person name="Goodwin S."/>
            <person name="Spatafora J."/>
            <person name="Crous P."/>
            <person name="Grigoriev I."/>
        </authorList>
    </citation>
    <scope>NUCLEOTIDE SEQUENCE</scope>
    <source>
        <strain evidence="2">CBS 109.77</strain>
    </source>
</reference>
<evidence type="ECO:0000256" key="1">
    <source>
        <dbReference type="SAM" id="MobiDB-lite"/>
    </source>
</evidence>
<dbReference type="Proteomes" id="UP000799757">
    <property type="component" value="Unassembled WGS sequence"/>
</dbReference>
<protein>
    <submittedName>
        <fullName evidence="2">Uncharacterized protein</fullName>
    </submittedName>
</protein>
<dbReference type="AlphaFoldDB" id="A0A6A6XUT0"/>
<accession>A0A6A6XUT0</accession>
<evidence type="ECO:0000313" key="3">
    <source>
        <dbReference type="Proteomes" id="UP000799757"/>
    </source>
</evidence>
<gene>
    <name evidence="2" type="ORF">K505DRAFT_36781</name>
</gene>
<name>A0A6A6XUT0_9PLEO</name>
<dbReference type="EMBL" id="MU001755">
    <property type="protein sequence ID" value="KAF2799993.1"/>
    <property type="molecule type" value="Genomic_DNA"/>
</dbReference>
<feature type="region of interest" description="Disordered" evidence="1">
    <location>
        <begin position="49"/>
        <end position="90"/>
    </location>
</feature>
<feature type="compositionally biased region" description="Polar residues" evidence="1">
    <location>
        <begin position="55"/>
        <end position="67"/>
    </location>
</feature>
<keyword evidence="3" id="KW-1185">Reference proteome</keyword>
<organism evidence="2 3">
    <name type="scientific">Melanomma pulvis-pyrius CBS 109.77</name>
    <dbReference type="NCBI Taxonomy" id="1314802"/>
    <lineage>
        <taxon>Eukaryota</taxon>
        <taxon>Fungi</taxon>
        <taxon>Dikarya</taxon>
        <taxon>Ascomycota</taxon>
        <taxon>Pezizomycotina</taxon>
        <taxon>Dothideomycetes</taxon>
        <taxon>Pleosporomycetidae</taxon>
        <taxon>Pleosporales</taxon>
        <taxon>Melanommataceae</taxon>
        <taxon>Melanomma</taxon>
    </lineage>
</organism>